<gene>
    <name evidence="3" type="ORF">FRX31_016503</name>
</gene>
<evidence type="ECO:0000313" key="4">
    <source>
        <dbReference type="Proteomes" id="UP000554482"/>
    </source>
</evidence>
<proteinExistence type="predicted"/>
<accession>A0A7J6WAD4</accession>
<dbReference type="Gene3D" id="2.10.25.10">
    <property type="entry name" value="Laminin"/>
    <property type="match status" value="1"/>
</dbReference>
<sequence length="371" mass="41039">MGFEIVCNQNIPYLTGTDLRLLEIFPGEVQFDSSPFIFTGCSIGKGDAVKNISLPSDGPYTFSTKNRYTVVRCNVLGAIVSEDLIHPWGGSICSSFCHTRENMDSGYCTGKGCCQTILPDMPKALGFSTFSFSRPNITLCGPCGYGFVVEEGSYDFTVSDVWELNRTRNFTLRLDWSIGEEYCSTTLQNNYTSRNNSHCEQPTNDGGYLCKCFSGYEGNPYLNGSQGCQYINNCTRMENSPCVPEATCDKTDSDVANKDYICVCPAGTLGDGFKVGDGCKARSHANHPLYRASMFAVAVISCLALLYSVQIKRHLAQLSSKHFQQNGGLLLQQYDSTRKGTVTSTKHVKVFSVQELEKATDNYHRSRDLDF</sequence>
<feature type="domain" description="EGF-like" evidence="2">
    <location>
        <begin position="230"/>
        <end position="274"/>
    </location>
</feature>
<reference evidence="3 4" key="1">
    <citation type="submission" date="2020-06" db="EMBL/GenBank/DDBJ databases">
        <title>Transcriptomic and genomic resources for Thalictrum thalictroides and T. hernandezii: Facilitating candidate gene discovery in an emerging model plant lineage.</title>
        <authorList>
            <person name="Arias T."/>
            <person name="Riano-Pachon D.M."/>
            <person name="Di Stilio V.S."/>
        </authorList>
    </citation>
    <scope>NUCLEOTIDE SEQUENCE [LARGE SCALE GENOMIC DNA]</scope>
    <source>
        <strain evidence="4">cv. WT478/WT964</strain>
        <tissue evidence="3">Leaves</tissue>
    </source>
</reference>
<comment type="caution">
    <text evidence="3">The sequence shown here is derived from an EMBL/GenBank/DDBJ whole genome shotgun (WGS) entry which is preliminary data.</text>
</comment>
<keyword evidence="4" id="KW-1185">Reference proteome</keyword>
<keyword evidence="3" id="KW-0675">Receptor</keyword>
<evidence type="ECO:0000256" key="1">
    <source>
        <dbReference type="PROSITE-ProRule" id="PRU00076"/>
    </source>
</evidence>
<keyword evidence="1" id="KW-0245">EGF-like domain</keyword>
<name>A0A7J6WAD4_THATH</name>
<evidence type="ECO:0000313" key="3">
    <source>
        <dbReference type="EMBL" id="KAF5193913.1"/>
    </source>
</evidence>
<keyword evidence="3" id="KW-0418">Kinase</keyword>
<dbReference type="OrthoDB" id="4062651at2759"/>
<dbReference type="EMBL" id="JABWDY010019461">
    <property type="protein sequence ID" value="KAF5193913.1"/>
    <property type="molecule type" value="Genomic_DNA"/>
</dbReference>
<dbReference type="Proteomes" id="UP000554482">
    <property type="component" value="Unassembled WGS sequence"/>
</dbReference>
<protein>
    <submittedName>
        <fullName evidence="3">Wall-associated receptor kinase</fullName>
    </submittedName>
</protein>
<organism evidence="3 4">
    <name type="scientific">Thalictrum thalictroides</name>
    <name type="common">Rue-anemone</name>
    <name type="synonym">Anemone thalictroides</name>
    <dbReference type="NCBI Taxonomy" id="46969"/>
    <lineage>
        <taxon>Eukaryota</taxon>
        <taxon>Viridiplantae</taxon>
        <taxon>Streptophyta</taxon>
        <taxon>Embryophyta</taxon>
        <taxon>Tracheophyta</taxon>
        <taxon>Spermatophyta</taxon>
        <taxon>Magnoliopsida</taxon>
        <taxon>Ranunculales</taxon>
        <taxon>Ranunculaceae</taxon>
        <taxon>Thalictroideae</taxon>
        <taxon>Thalictrum</taxon>
    </lineage>
</organism>
<dbReference type="AlphaFoldDB" id="A0A7J6WAD4"/>
<dbReference type="PANTHER" id="PTHR33491">
    <property type="entry name" value="OSJNBA0016N04.9 PROTEIN"/>
    <property type="match status" value="1"/>
</dbReference>
<keyword evidence="3" id="KW-0808">Transferase</keyword>
<comment type="caution">
    <text evidence="1">Lacks conserved residue(s) required for the propagation of feature annotation.</text>
</comment>
<evidence type="ECO:0000259" key="2">
    <source>
        <dbReference type="PROSITE" id="PS50026"/>
    </source>
</evidence>
<dbReference type="PROSITE" id="PS50026">
    <property type="entry name" value="EGF_3"/>
    <property type="match status" value="1"/>
</dbReference>
<dbReference type="GO" id="GO:0016301">
    <property type="term" value="F:kinase activity"/>
    <property type="evidence" value="ECO:0007669"/>
    <property type="project" value="UniProtKB-KW"/>
</dbReference>
<dbReference type="InterPro" id="IPR000742">
    <property type="entry name" value="EGF"/>
</dbReference>